<evidence type="ECO:0000313" key="1">
    <source>
        <dbReference type="EMBL" id="MPM62100.1"/>
    </source>
</evidence>
<organism evidence="1">
    <name type="scientific">bioreactor metagenome</name>
    <dbReference type="NCBI Taxonomy" id="1076179"/>
    <lineage>
        <taxon>unclassified sequences</taxon>
        <taxon>metagenomes</taxon>
        <taxon>ecological metagenomes</taxon>
    </lineage>
</organism>
<accession>A0A645B9F3</accession>
<dbReference type="AlphaFoldDB" id="A0A645B9F3"/>
<sequence length="131" mass="14797">MTRASQAIGAKAQIDFHCLDDVCEGVVKFNLAEVCRADFQAVCPKCHRTYELDANLRDKLERMMNLVAAIRQAEDILGDSNVSVTVAGDREVKIPYALLLTRLNTLITLKFGERQVDFHLWIEPSSPETFR</sequence>
<name>A0A645B9F3_9ZZZZ</name>
<comment type="caution">
    <text evidence="1">The sequence shown here is derived from an EMBL/GenBank/DDBJ whole genome shotgun (WGS) entry which is preliminary data.</text>
</comment>
<protein>
    <submittedName>
        <fullName evidence="1">Uncharacterized protein</fullName>
    </submittedName>
</protein>
<dbReference type="EMBL" id="VSSQ01018686">
    <property type="protein sequence ID" value="MPM62100.1"/>
    <property type="molecule type" value="Genomic_DNA"/>
</dbReference>
<reference evidence="1" key="1">
    <citation type="submission" date="2019-08" db="EMBL/GenBank/DDBJ databases">
        <authorList>
            <person name="Kucharzyk K."/>
            <person name="Murdoch R.W."/>
            <person name="Higgins S."/>
            <person name="Loffler F."/>
        </authorList>
    </citation>
    <scope>NUCLEOTIDE SEQUENCE</scope>
</reference>
<gene>
    <name evidence="1" type="ORF">SDC9_108966</name>
</gene>
<proteinExistence type="predicted"/>